<accession>A0ABU6HVG9</accession>
<reference evidence="1 2" key="1">
    <citation type="submission" date="2024-01" db="EMBL/GenBank/DDBJ databases">
        <title>Chryseobacterium sp. T9W2-O.</title>
        <authorList>
            <person name="Maltman C."/>
        </authorList>
    </citation>
    <scope>NUCLEOTIDE SEQUENCE [LARGE SCALE GENOMIC DNA]</scope>
    <source>
        <strain evidence="1 2">T9W2-O</strain>
    </source>
</reference>
<comment type="caution">
    <text evidence="1">The sequence shown here is derived from an EMBL/GenBank/DDBJ whole genome shotgun (WGS) entry which is preliminary data.</text>
</comment>
<sequence length="322" mass="36725">MFILKSEIKIGDYTFRSITNVEITKSVEDLVDTAVITMPAKFKVKQNGEEKYTEDAVKVGDKVVIKLAYEGKYEGVEFTGFVNSIGSKIPLEIKCEDSMWLLRRKNINKAFNKKTELKTILQEVVSGTELKLSDKIPGFEIDKFIIQNANGTQVLQKLKEEYGLSIYLDDEGKLYAGLQQLNNVLQNVIYDLNYNIVENNLEYKSAEQKRIKVKYSCRDKKNKQIKVEIGDDDGEVRSMEIKDVFNEKELRKMAEAALKSAKYDGFEGSVKSFLIPYATRGMAAVIQDKKHKNREGKYFIKKVVTTFGTDGARRDVTISNKL</sequence>
<organism evidence="1 2">
    <name type="scientific">Chryseobacterium salviniae</name>
    <dbReference type="NCBI Taxonomy" id="3101750"/>
    <lineage>
        <taxon>Bacteria</taxon>
        <taxon>Pseudomonadati</taxon>
        <taxon>Bacteroidota</taxon>
        <taxon>Flavobacteriia</taxon>
        <taxon>Flavobacteriales</taxon>
        <taxon>Weeksellaceae</taxon>
        <taxon>Chryseobacterium group</taxon>
        <taxon>Chryseobacterium</taxon>
    </lineage>
</organism>
<proteinExistence type="predicted"/>
<evidence type="ECO:0000313" key="1">
    <source>
        <dbReference type="EMBL" id="MEC3875932.1"/>
    </source>
</evidence>
<gene>
    <name evidence="1" type="ORF">SOP96_09435</name>
</gene>
<dbReference type="Proteomes" id="UP001348397">
    <property type="component" value="Unassembled WGS sequence"/>
</dbReference>
<protein>
    <submittedName>
        <fullName evidence="1">Late control protein</fullName>
    </submittedName>
</protein>
<dbReference type="RefSeq" id="WP_326320733.1">
    <property type="nucleotide sequence ID" value="NZ_JAYLAA010000037.1"/>
</dbReference>
<evidence type="ECO:0000313" key="2">
    <source>
        <dbReference type="Proteomes" id="UP001348397"/>
    </source>
</evidence>
<keyword evidence="2" id="KW-1185">Reference proteome</keyword>
<dbReference type="SUPFAM" id="SSF69279">
    <property type="entry name" value="Phage tail proteins"/>
    <property type="match status" value="1"/>
</dbReference>
<name>A0ABU6HVG9_9FLAO</name>
<dbReference type="EMBL" id="JAYLAA010000037">
    <property type="protein sequence ID" value="MEC3875932.1"/>
    <property type="molecule type" value="Genomic_DNA"/>
</dbReference>